<evidence type="ECO:0000313" key="2">
    <source>
        <dbReference type="Ensembl" id="ENSAMXP00000038842.1"/>
    </source>
</evidence>
<accession>A0A3B1J972</accession>
<proteinExistence type="predicted"/>
<dbReference type="GeneTree" id="ENSGT00390000015236"/>
<feature type="region of interest" description="Disordered" evidence="1">
    <location>
        <begin position="478"/>
        <end position="509"/>
    </location>
</feature>
<protein>
    <submittedName>
        <fullName evidence="2">Sperm microtubule inner protein 4</fullName>
    </submittedName>
</protein>
<dbReference type="Ensembl" id="ENSAMXT00000035151.1">
    <property type="protein sequence ID" value="ENSAMXP00000038842.1"/>
    <property type="gene ID" value="ENSAMXG00000029315.1"/>
</dbReference>
<reference evidence="2" key="3">
    <citation type="submission" date="2025-08" db="UniProtKB">
        <authorList>
            <consortium name="Ensembl"/>
        </authorList>
    </citation>
    <scope>IDENTIFICATION</scope>
</reference>
<evidence type="ECO:0000313" key="3">
    <source>
        <dbReference type="Proteomes" id="UP000018467"/>
    </source>
</evidence>
<evidence type="ECO:0000256" key="1">
    <source>
        <dbReference type="SAM" id="MobiDB-lite"/>
    </source>
</evidence>
<feature type="compositionally biased region" description="Basic and acidic residues" evidence="1">
    <location>
        <begin position="294"/>
        <end position="309"/>
    </location>
</feature>
<dbReference type="AlphaFoldDB" id="A0A3B1J972"/>
<reference evidence="3" key="2">
    <citation type="journal article" date="2014" name="Nat. Commun.">
        <title>The cavefish genome reveals candidate genes for eye loss.</title>
        <authorList>
            <person name="McGaugh S.E."/>
            <person name="Gross J.B."/>
            <person name="Aken B."/>
            <person name="Blin M."/>
            <person name="Borowsky R."/>
            <person name="Chalopin D."/>
            <person name="Hinaux H."/>
            <person name="Jeffery W.R."/>
            <person name="Keene A."/>
            <person name="Ma L."/>
            <person name="Minx P."/>
            <person name="Murphy D."/>
            <person name="O'Quin K.E."/>
            <person name="Retaux S."/>
            <person name="Rohner N."/>
            <person name="Searle S.M."/>
            <person name="Stahl B.A."/>
            <person name="Tabin C."/>
            <person name="Volff J.N."/>
            <person name="Yoshizawa M."/>
            <person name="Warren W.C."/>
        </authorList>
    </citation>
    <scope>NUCLEOTIDE SEQUENCE [LARGE SCALE GENOMIC DNA]</scope>
    <source>
        <strain evidence="3">female</strain>
    </source>
</reference>
<dbReference type="GO" id="GO:0005813">
    <property type="term" value="C:centrosome"/>
    <property type="evidence" value="ECO:0007669"/>
    <property type="project" value="TreeGrafter"/>
</dbReference>
<dbReference type="PANTHER" id="PTHR31393">
    <property type="entry name" value="C5ORF31"/>
    <property type="match status" value="1"/>
</dbReference>
<reference evidence="3" key="1">
    <citation type="submission" date="2013-03" db="EMBL/GenBank/DDBJ databases">
        <authorList>
            <person name="Jeffery W."/>
            <person name="Warren W."/>
            <person name="Wilson R.K."/>
        </authorList>
    </citation>
    <scope>NUCLEOTIDE SEQUENCE</scope>
    <source>
        <strain evidence="3">female</strain>
    </source>
</reference>
<feature type="region of interest" description="Disordered" evidence="1">
    <location>
        <begin position="291"/>
        <end position="334"/>
    </location>
</feature>
<name>A0A3B1J972_ASTMX</name>
<dbReference type="InterPro" id="IPR027886">
    <property type="entry name" value="SPMIP4"/>
</dbReference>
<reference evidence="2" key="4">
    <citation type="submission" date="2025-09" db="UniProtKB">
        <authorList>
            <consortium name="Ensembl"/>
        </authorList>
    </citation>
    <scope>IDENTIFICATION</scope>
</reference>
<dbReference type="PANTHER" id="PTHR31393:SF2">
    <property type="entry name" value="CHROMOSOME 7 OPEN READING FRAME 31"/>
    <property type="match status" value="1"/>
</dbReference>
<sequence length="563" mass="64632">MSNKNMNTTQGLNNRYMLLQPETVLKKKLSLTLYLQKKMTVYGAGRIGLGQNVHGLEPGRLAFFGPDLSYSVHSFRFVYYNHCLNILLFCIFSLCVPRSVSIAQYYDITPTKRSNVRTNDELEKTIKVSIQREHPYQSHISRCAMFPNYRSPDDPNTGVRASNKLPLNPLLPASAPQVTVLSKTKGGPYRHELLDVPMETRRTGTVWPGQNGFKNVSNIKKEFYPKTPKTLCPNLTLRDWKTTLSERTANMLRNVEKSQWLTSYQLHFTGTVHHMTGSLHKERSCPTFLPPRPLEGRKARILQDRRPLEGRYPSSSPSSAAGKTPIQDDTSRKWSVGLPQNANVEHEVHRAIKANESIHPIYSSEFYSESYVCDRCWERNCMCTVRLSEPNSDTNAGSFLPQNTFQPALQEKNSKEGLRGLFRKVQKYMGKKNPFELSQLPQSDEDATDRYIRLGRPTNHWFKSESEKEEERVKVVSRTSVSIQPRSSSAPYSYGERPNSRTDDNGPFRSQSVLLDLQDSFSQTEAHRRFHETLQGASMDLRDNHHTGRKHCFYGFNSYYYHN</sequence>
<dbReference type="Pfam" id="PF15093">
    <property type="entry name" value="SPMIP4-like"/>
    <property type="match status" value="1"/>
</dbReference>
<dbReference type="Proteomes" id="UP000018467">
    <property type="component" value="Unassembled WGS sequence"/>
</dbReference>
<gene>
    <name evidence="2" type="primary">SPMIP4</name>
</gene>
<keyword evidence="3" id="KW-1185">Reference proteome</keyword>
<organism evidence="2 3">
    <name type="scientific">Astyanax mexicanus</name>
    <name type="common">Blind cave fish</name>
    <name type="synonym">Astyanax fasciatus mexicanus</name>
    <dbReference type="NCBI Taxonomy" id="7994"/>
    <lineage>
        <taxon>Eukaryota</taxon>
        <taxon>Metazoa</taxon>
        <taxon>Chordata</taxon>
        <taxon>Craniata</taxon>
        <taxon>Vertebrata</taxon>
        <taxon>Euteleostomi</taxon>
        <taxon>Actinopterygii</taxon>
        <taxon>Neopterygii</taxon>
        <taxon>Teleostei</taxon>
        <taxon>Ostariophysi</taxon>
        <taxon>Characiformes</taxon>
        <taxon>Characoidei</taxon>
        <taxon>Acestrorhamphidae</taxon>
        <taxon>Acestrorhamphinae</taxon>
        <taxon>Astyanax</taxon>
    </lineage>
</organism>
<dbReference type="InParanoid" id="A0A3B1J972"/>